<dbReference type="AlphaFoldDB" id="A0A0H2XXV0"/>
<evidence type="ECO:0000256" key="5">
    <source>
        <dbReference type="ARBA" id="ARBA00023136"/>
    </source>
</evidence>
<feature type="transmembrane region" description="Helical" evidence="6">
    <location>
        <begin position="288"/>
        <end position="311"/>
    </location>
</feature>
<proteinExistence type="predicted"/>
<name>A0A0H2XXV0_BURO1</name>
<dbReference type="InterPro" id="IPR050833">
    <property type="entry name" value="Poly_Biosynth_Transport"/>
</dbReference>
<dbReference type="PANTHER" id="PTHR30250">
    <property type="entry name" value="PST FAMILY PREDICTED COLANIC ACID TRANSPORTER"/>
    <property type="match status" value="1"/>
</dbReference>
<feature type="transmembrane region" description="Helical" evidence="6">
    <location>
        <begin position="382"/>
        <end position="402"/>
    </location>
</feature>
<feature type="transmembrane region" description="Helical" evidence="6">
    <location>
        <begin position="7"/>
        <end position="29"/>
    </location>
</feature>
<dbReference type="GO" id="GO:0005886">
    <property type="term" value="C:plasma membrane"/>
    <property type="evidence" value="ECO:0007669"/>
    <property type="project" value="UniProtKB-SubCell"/>
</dbReference>
<feature type="transmembrane region" description="Helical" evidence="6">
    <location>
        <begin position="323"/>
        <end position="343"/>
    </location>
</feature>
<evidence type="ECO:0000256" key="6">
    <source>
        <dbReference type="SAM" id="Phobius"/>
    </source>
</evidence>
<feature type="transmembrane region" description="Helical" evidence="6">
    <location>
        <begin position="41"/>
        <end position="59"/>
    </location>
</feature>
<sequence>MTAVRKNFALLFALQISTYVVPLVTLPLLTRVLGPQEYGRLSFVLAVTTYFINLANYSFDLTATPRVALANDRMERSRIFWTTVCAQWAITVAGFGLLVALTMLIPHFAAERRALLIGFGMAIGAALTPGWYFQGIQKLSVYSVTVVVYRVLSVAAIFLWVRTEDDLLHAVAINTAVPLLCGITLLAYLFFHREVERVQVRLSDVVEALKGGFQVFLASTSISFYASTNTVLLSMVSGNVAAGYFAAGDKLIRAAVGLLQPLRAATYPHVTYLMHHARDEAFAFLRKLIVMQGALVLAMSATIYACAPLAVRILYGSSFAPTIGVLHCLALVPFMACMTDLFGVQTMLPLGMKRAFSVILISSGALNVTLLPPLAMLFAERGAAIAVLIAETAVAVALAYVLRRERVGVLDLSARSG</sequence>
<organism evidence="7">
    <name type="scientific">Burkholderia orbicola (strain AU 1054)</name>
    <dbReference type="NCBI Taxonomy" id="331271"/>
    <lineage>
        <taxon>Bacteria</taxon>
        <taxon>Pseudomonadati</taxon>
        <taxon>Pseudomonadota</taxon>
        <taxon>Betaproteobacteria</taxon>
        <taxon>Burkholderiales</taxon>
        <taxon>Burkholderiaceae</taxon>
        <taxon>Burkholderia</taxon>
        <taxon>Burkholderia cepacia complex</taxon>
        <taxon>Burkholderia orbicola</taxon>
    </lineage>
</organism>
<evidence type="ECO:0000256" key="1">
    <source>
        <dbReference type="ARBA" id="ARBA00004651"/>
    </source>
</evidence>
<dbReference type="PANTHER" id="PTHR30250:SF11">
    <property type="entry name" value="O-ANTIGEN TRANSPORTER-RELATED"/>
    <property type="match status" value="1"/>
</dbReference>
<protein>
    <submittedName>
        <fullName evidence="7">Polysaccharide biosynthesis protein</fullName>
    </submittedName>
</protein>
<accession>A0A0H2XXV0</accession>
<evidence type="ECO:0000313" key="7">
    <source>
        <dbReference type="EMBL" id="ABF79055.1"/>
    </source>
</evidence>
<evidence type="ECO:0000256" key="4">
    <source>
        <dbReference type="ARBA" id="ARBA00022989"/>
    </source>
</evidence>
<dbReference type="Pfam" id="PF01943">
    <property type="entry name" value="Polysacc_synt"/>
    <property type="match status" value="1"/>
</dbReference>
<keyword evidence="4 6" id="KW-1133">Transmembrane helix</keyword>
<evidence type="ECO:0000256" key="3">
    <source>
        <dbReference type="ARBA" id="ARBA00022692"/>
    </source>
</evidence>
<feature type="transmembrane region" description="Helical" evidence="6">
    <location>
        <begin position="79"/>
        <end position="108"/>
    </location>
</feature>
<dbReference type="InterPro" id="IPR002797">
    <property type="entry name" value="Polysacc_synth"/>
</dbReference>
<keyword evidence="5 6" id="KW-0472">Membrane</keyword>
<feature type="transmembrane region" description="Helical" evidence="6">
    <location>
        <begin position="139"/>
        <end position="161"/>
    </location>
</feature>
<keyword evidence="3 6" id="KW-0812">Transmembrane</keyword>
<feature type="transmembrane region" description="Helical" evidence="6">
    <location>
        <begin position="355"/>
        <end position="376"/>
    </location>
</feature>
<keyword evidence="2" id="KW-1003">Cell membrane</keyword>
<reference evidence="7" key="1">
    <citation type="submission" date="2006-05" db="EMBL/GenBank/DDBJ databases">
        <title>Complete sequence of chromosome 2 of Burkholderia cenocepacia AU 1054.</title>
        <authorList>
            <consortium name="US DOE Joint Genome Institute"/>
            <person name="Copeland A."/>
            <person name="Lucas S."/>
            <person name="Lapidus A."/>
            <person name="Barry K."/>
            <person name="Detter J.C."/>
            <person name="Glavina del Rio T."/>
            <person name="Hammon N."/>
            <person name="Israni S."/>
            <person name="Dalin E."/>
            <person name="Tice H."/>
            <person name="Pitluck S."/>
            <person name="Chain P."/>
            <person name="Malfatti S."/>
            <person name="Shin M."/>
            <person name="Vergez L."/>
            <person name="Schmutz J."/>
            <person name="Larimer F."/>
            <person name="Land M."/>
            <person name="Hauser L."/>
            <person name="Kyrpides N."/>
            <person name="Lykidis A."/>
            <person name="LiPuma J.J."/>
            <person name="Konstantinidis K."/>
            <person name="Tiedje J.M."/>
            <person name="Richardson P."/>
        </authorList>
    </citation>
    <scope>NUCLEOTIDE SEQUENCE [LARGE SCALE GENOMIC DNA]</scope>
    <source>
        <strain evidence="7">AU 1054</strain>
    </source>
</reference>
<dbReference type="CDD" id="cd13128">
    <property type="entry name" value="MATE_Wzx_like"/>
    <property type="match status" value="1"/>
</dbReference>
<feature type="transmembrane region" description="Helical" evidence="6">
    <location>
        <begin position="167"/>
        <end position="191"/>
    </location>
</feature>
<feature type="transmembrane region" description="Helical" evidence="6">
    <location>
        <begin position="114"/>
        <end position="132"/>
    </location>
</feature>
<comment type="subcellular location">
    <subcellularLocation>
        <location evidence="1">Cell membrane</location>
        <topology evidence="1">Multi-pass membrane protein</topology>
    </subcellularLocation>
</comment>
<dbReference type="EMBL" id="CP000379">
    <property type="protein sequence ID" value="ABF79055.1"/>
    <property type="molecule type" value="Genomic_DNA"/>
</dbReference>
<dbReference type="HOGENOM" id="CLU_022017_0_2_4"/>
<gene>
    <name evidence="7" type="ordered locus">Bcen_4166</name>
</gene>
<evidence type="ECO:0000256" key="2">
    <source>
        <dbReference type="ARBA" id="ARBA00022475"/>
    </source>
</evidence>